<evidence type="ECO:0000259" key="1">
    <source>
        <dbReference type="Pfam" id="PF26053"/>
    </source>
</evidence>
<organism evidence="2 3">
    <name type="scientific">Amylocarpus encephaloides</name>
    <dbReference type="NCBI Taxonomy" id="45428"/>
    <lineage>
        <taxon>Eukaryota</taxon>
        <taxon>Fungi</taxon>
        <taxon>Dikarya</taxon>
        <taxon>Ascomycota</taxon>
        <taxon>Pezizomycotina</taxon>
        <taxon>Leotiomycetes</taxon>
        <taxon>Helotiales</taxon>
        <taxon>Helotiales incertae sedis</taxon>
        <taxon>Amylocarpus</taxon>
    </lineage>
</organism>
<evidence type="ECO:0000313" key="3">
    <source>
        <dbReference type="Proteomes" id="UP000824998"/>
    </source>
</evidence>
<evidence type="ECO:0000313" key="2">
    <source>
        <dbReference type="EMBL" id="KAG9233333.1"/>
    </source>
</evidence>
<dbReference type="Pfam" id="PF26053">
    <property type="entry name" value="DUF8016"/>
    <property type="match status" value="1"/>
</dbReference>
<dbReference type="AlphaFoldDB" id="A0A9P7YG93"/>
<sequence>MKEEVRITVGDVQYLLIEHEENFLTFEDDGPVLALVYLTKPGQHITRSALPDFRATFLEKDDVFISEFYDNVVFYSNGKDHLQIEPDAIKELAAWNTKTRKFLPGNPEVNLAPGPYVFTRRRTWQPWRIYHDFNGTFMCTFKPSSTGSGK</sequence>
<dbReference type="EMBL" id="MU251505">
    <property type="protein sequence ID" value="KAG9233333.1"/>
    <property type="molecule type" value="Genomic_DNA"/>
</dbReference>
<comment type="caution">
    <text evidence="2">The sequence shown here is derived from an EMBL/GenBank/DDBJ whole genome shotgun (WGS) entry which is preliminary data.</text>
</comment>
<feature type="domain" description="Scytalone dehydratase-like protein Arp1 N-terminal" evidence="1">
    <location>
        <begin position="42"/>
        <end position="99"/>
    </location>
</feature>
<protein>
    <recommendedName>
        <fullName evidence="1">Scytalone dehydratase-like protein Arp1 N-terminal domain-containing protein</fullName>
    </recommendedName>
</protein>
<name>A0A9P7YG93_9HELO</name>
<proteinExistence type="predicted"/>
<reference evidence="2" key="1">
    <citation type="journal article" date="2021" name="IMA Fungus">
        <title>Genomic characterization of three marine fungi, including Emericellopsis atlantica sp. nov. with signatures of a generalist lifestyle and marine biomass degradation.</title>
        <authorList>
            <person name="Hagestad O.C."/>
            <person name="Hou L."/>
            <person name="Andersen J.H."/>
            <person name="Hansen E.H."/>
            <person name="Altermark B."/>
            <person name="Li C."/>
            <person name="Kuhnert E."/>
            <person name="Cox R.J."/>
            <person name="Crous P.W."/>
            <person name="Spatafora J.W."/>
            <person name="Lail K."/>
            <person name="Amirebrahimi M."/>
            <person name="Lipzen A."/>
            <person name="Pangilinan J."/>
            <person name="Andreopoulos W."/>
            <person name="Hayes R.D."/>
            <person name="Ng V."/>
            <person name="Grigoriev I.V."/>
            <person name="Jackson S.A."/>
            <person name="Sutton T.D.S."/>
            <person name="Dobson A.D.W."/>
            <person name="Rama T."/>
        </authorList>
    </citation>
    <scope>NUCLEOTIDE SEQUENCE</scope>
    <source>
        <strain evidence="2">TRa018bII</strain>
    </source>
</reference>
<dbReference type="InterPro" id="IPR058329">
    <property type="entry name" value="Arp1_N"/>
</dbReference>
<dbReference type="Proteomes" id="UP000824998">
    <property type="component" value="Unassembled WGS sequence"/>
</dbReference>
<accession>A0A9P7YG93</accession>
<dbReference type="OrthoDB" id="5423360at2759"/>
<gene>
    <name evidence="2" type="ORF">BJ875DRAFT_512431</name>
</gene>
<keyword evidence="3" id="KW-1185">Reference proteome</keyword>